<organism evidence="2 3">
    <name type="scientific">Sphingomonas qomolangmaensis</name>
    <dbReference type="NCBI Taxonomy" id="2918765"/>
    <lineage>
        <taxon>Bacteria</taxon>
        <taxon>Pseudomonadati</taxon>
        <taxon>Pseudomonadota</taxon>
        <taxon>Alphaproteobacteria</taxon>
        <taxon>Sphingomonadales</taxon>
        <taxon>Sphingomonadaceae</taxon>
        <taxon>Sphingomonas</taxon>
    </lineage>
</organism>
<dbReference type="EMBL" id="CP101740">
    <property type="protein sequence ID" value="UUL81659.1"/>
    <property type="molecule type" value="Genomic_DNA"/>
</dbReference>
<keyword evidence="1" id="KW-0732">Signal</keyword>
<protein>
    <submittedName>
        <fullName evidence="2">DUF2490 domain-containing protein</fullName>
    </submittedName>
</protein>
<gene>
    <name evidence="2" type="ORF">NMP03_10655</name>
</gene>
<reference evidence="2" key="1">
    <citation type="submission" date="2022-07" db="EMBL/GenBank/DDBJ databases">
        <title>Sphingomonas sp. nov., a novel bacterium isolated from the north slope of the Mount Everest.</title>
        <authorList>
            <person name="Cui X."/>
            <person name="Liu Y."/>
        </authorList>
    </citation>
    <scope>NUCLEOTIDE SEQUENCE</scope>
    <source>
        <strain evidence="2">S5-59</strain>
    </source>
</reference>
<evidence type="ECO:0000256" key="1">
    <source>
        <dbReference type="SAM" id="SignalP"/>
    </source>
</evidence>
<feature type="chain" id="PRO_5045189376" evidence="1">
    <location>
        <begin position="18"/>
        <end position="221"/>
    </location>
</feature>
<evidence type="ECO:0000313" key="2">
    <source>
        <dbReference type="EMBL" id="UUL81659.1"/>
    </source>
</evidence>
<dbReference type="Pfam" id="PF10677">
    <property type="entry name" value="DUF2490"/>
    <property type="match status" value="1"/>
</dbReference>
<evidence type="ECO:0000313" key="3">
    <source>
        <dbReference type="Proteomes" id="UP001058533"/>
    </source>
</evidence>
<dbReference type="InterPro" id="IPR019619">
    <property type="entry name" value="DUF2490"/>
</dbReference>
<dbReference type="Proteomes" id="UP001058533">
    <property type="component" value="Chromosome"/>
</dbReference>
<proteinExistence type="predicted"/>
<dbReference type="RefSeq" id="WP_256505358.1">
    <property type="nucleotide sequence ID" value="NZ_CP101740.1"/>
</dbReference>
<accession>A0ABY5L7J8</accession>
<feature type="signal peptide" evidence="1">
    <location>
        <begin position="1"/>
        <end position="17"/>
    </location>
</feature>
<keyword evidence="3" id="KW-1185">Reference proteome</keyword>
<sequence length="221" mass="25039">MRSLIVPLLLIAAPAAAQEHDAQLWVMTSAQLPIEDALRVEIDTTVRFSDADGGFYESLQALYITHTLPGDVALSWGYQRNESETDGPKTVEDRLRQRIALPIAKIGRNELRFQLQTEQRFRNDGGDIQYRARPRLSLRVPLGDTDAPQLALSHESFLATRADWSRQRGWARMRNQAGVRVPVAKSLRLELAYLNQYDPPVDGRRAAIDHIAFVQLLWTPD</sequence>
<name>A0ABY5L7J8_9SPHN</name>